<reference evidence="2" key="1">
    <citation type="submission" date="2021-02" db="EMBL/GenBank/DDBJ databases">
        <title>Phycicoccus sp. MQZ13P-5T, whole genome shotgun sequence.</title>
        <authorList>
            <person name="Tuo L."/>
        </authorList>
    </citation>
    <scope>NUCLEOTIDE SEQUENCE</scope>
    <source>
        <strain evidence="2">MQZ13P-5</strain>
    </source>
</reference>
<name>A0ABS2CK84_9MICO</name>
<proteinExistence type="predicted"/>
<organism evidence="2 3">
    <name type="scientific">Phycicoccus sonneratiae</name>
    <dbReference type="NCBI Taxonomy" id="2807628"/>
    <lineage>
        <taxon>Bacteria</taxon>
        <taxon>Bacillati</taxon>
        <taxon>Actinomycetota</taxon>
        <taxon>Actinomycetes</taxon>
        <taxon>Micrococcales</taxon>
        <taxon>Intrasporangiaceae</taxon>
        <taxon>Phycicoccus</taxon>
    </lineage>
</organism>
<keyword evidence="1" id="KW-1277">Toxin-antitoxin system</keyword>
<evidence type="ECO:0000256" key="1">
    <source>
        <dbReference type="ARBA" id="ARBA00022649"/>
    </source>
</evidence>
<evidence type="ECO:0000313" key="2">
    <source>
        <dbReference type="EMBL" id="MBM6400274.1"/>
    </source>
</evidence>
<keyword evidence="3" id="KW-1185">Reference proteome</keyword>
<dbReference type="Proteomes" id="UP001430172">
    <property type="component" value="Unassembled WGS sequence"/>
</dbReference>
<sequence length="85" mass="9533">MSLNIKKPRVHELAREAASRTGLSQTSVIEAALEHYLEMLTSPDDDAARRGRIDAILADIDRSLTDEDREAIRNLDLYDERGLPA</sequence>
<accession>A0ABS2CK84</accession>
<dbReference type="InterPro" id="IPR011660">
    <property type="entry name" value="VapB-like"/>
</dbReference>
<gene>
    <name evidence="2" type="ORF">JQN70_07755</name>
</gene>
<dbReference type="EMBL" id="JAFDVD010000008">
    <property type="protein sequence ID" value="MBM6400274.1"/>
    <property type="molecule type" value="Genomic_DNA"/>
</dbReference>
<evidence type="ECO:0000313" key="3">
    <source>
        <dbReference type="Proteomes" id="UP001430172"/>
    </source>
</evidence>
<dbReference type="RefSeq" id="WP_204130752.1">
    <property type="nucleotide sequence ID" value="NZ_JAFDVD010000008.1"/>
</dbReference>
<protein>
    <submittedName>
        <fullName evidence="2">Type II toxin-antitoxin system VapB family antitoxin</fullName>
    </submittedName>
</protein>
<comment type="caution">
    <text evidence="2">The sequence shown here is derived from an EMBL/GenBank/DDBJ whole genome shotgun (WGS) entry which is preliminary data.</text>
</comment>
<dbReference type="Pfam" id="PF07704">
    <property type="entry name" value="PSK_trans_fac"/>
    <property type="match status" value="1"/>
</dbReference>